<dbReference type="EMBL" id="JACVVK020000639">
    <property type="protein sequence ID" value="KAK7461230.1"/>
    <property type="molecule type" value="Genomic_DNA"/>
</dbReference>
<protein>
    <submittedName>
        <fullName evidence="1">Uncharacterized protein</fullName>
    </submittedName>
</protein>
<dbReference type="AlphaFoldDB" id="A0ABD0J5A7"/>
<dbReference type="Proteomes" id="UP001519460">
    <property type="component" value="Unassembled WGS sequence"/>
</dbReference>
<gene>
    <name evidence="1" type="ORF">BaRGS_00038732</name>
</gene>
<accession>A0ABD0J5A7</accession>
<evidence type="ECO:0000313" key="2">
    <source>
        <dbReference type="Proteomes" id="UP001519460"/>
    </source>
</evidence>
<proteinExistence type="predicted"/>
<sequence>MQSINGYPRLTCTGNGGVWSAMAVVPHRNLLAHSVALKPVTSRHVSLEFQGQMKLPKQCRVSSAAGSVFAVTGDDGLRGGRCPAKFHDSVTTVDVYLERKKR</sequence>
<keyword evidence="2" id="KW-1185">Reference proteome</keyword>
<organism evidence="1 2">
    <name type="scientific">Batillaria attramentaria</name>
    <dbReference type="NCBI Taxonomy" id="370345"/>
    <lineage>
        <taxon>Eukaryota</taxon>
        <taxon>Metazoa</taxon>
        <taxon>Spiralia</taxon>
        <taxon>Lophotrochozoa</taxon>
        <taxon>Mollusca</taxon>
        <taxon>Gastropoda</taxon>
        <taxon>Caenogastropoda</taxon>
        <taxon>Sorbeoconcha</taxon>
        <taxon>Cerithioidea</taxon>
        <taxon>Batillariidae</taxon>
        <taxon>Batillaria</taxon>
    </lineage>
</organism>
<comment type="caution">
    <text evidence="1">The sequence shown here is derived from an EMBL/GenBank/DDBJ whole genome shotgun (WGS) entry which is preliminary data.</text>
</comment>
<name>A0ABD0J5A7_9CAEN</name>
<evidence type="ECO:0000313" key="1">
    <source>
        <dbReference type="EMBL" id="KAK7461230.1"/>
    </source>
</evidence>
<reference evidence="1 2" key="1">
    <citation type="journal article" date="2023" name="Sci. Data">
        <title>Genome assembly of the Korean intertidal mud-creeper Batillaria attramentaria.</title>
        <authorList>
            <person name="Patra A.K."/>
            <person name="Ho P.T."/>
            <person name="Jun S."/>
            <person name="Lee S.J."/>
            <person name="Kim Y."/>
            <person name="Won Y.J."/>
        </authorList>
    </citation>
    <scope>NUCLEOTIDE SEQUENCE [LARGE SCALE GENOMIC DNA]</scope>
    <source>
        <strain evidence="1">Wonlab-2016</strain>
    </source>
</reference>